<keyword evidence="3" id="KW-1185">Reference proteome</keyword>
<reference evidence="2 3" key="1">
    <citation type="journal article" date="2020" name="BMC Genomics">
        <title>Correction to: Identification and distribution of gene clusters required for synthesis of sphingolipid metabolism inhibitors in diverse species of the filamentous fungus Fusarium.</title>
        <authorList>
            <person name="Kim H.S."/>
            <person name="Lohmar J.M."/>
            <person name="Busman M."/>
            <person name="Brown D.W."/>
            <person name="Naumann T.A."/>
            <person name="Divon H.H."/>
            <person name="Lysoe E."/>
            <person name="Uhlig S."/>
            <person name="Proctor R.H."/>
        </authorList>
    </citation>
    <scope>NUCLEOTIDE SEQUENCE [LARGE SCALE GENOMIC DNA]</scope>
    <source>
        <strain evidence="2 3">NRRL 25214</strain>
    </source>
</reference>
<keyword evidence="1" id="KW-0812">Transmembrane</keyword>
<feature type="transmembrane region" description="Helical" evidence="1">
    <location>
        <begin position="21"/>
        <end position="42"/>
    </location>
</feature>
<accession>A0A8H5E9R5</accession>
<keyword evidence="1" id="KW-1133">Transmembrane helix</keyword>
<evidence type="ECO:0000256" key="1">
    <source>
        <dbReference type="SAM" id="Phobius"/>
    </source>
</evidence>
<keyword evidence="1" id="KW-0472">Membrane</keyword>
<dbReference type="PANTHER" id="PTHR36587">
    <property type="entry name" value="EXPRESSION SITE-ASSOCIATED GENE 3 (ESAG3)-LIKE PROTEIN"/>
    <property type="match status" value="1"/>
</dbReference>
<dbReference type="Proteomes" id="UP000573603">
    <property type="component" value="Unassembled WGS sequence"/>
</dbReference>
<organism evidence="2 3">
    <name type="scientific">Fusarium anthophilum</name>
    <dbReference type="NCBI Taxonomy" id="48485"/>
    <lineage>
        <taxon>Eukaryota</taxon>
        <taxon>Fungi</taxon>
        <taxon>Dikarya</taxon>
        <taxon>Ascomycota</taxon>
        <taxon>Pezizomycotina</taxon>
        <taxon>Sordariomycetes</taxon>
        <taxon>Hypocreomycetidae</taxon>
        <taxon>Hypocreales</taxon>
        <taxon>Nectriaceae</taxon>
        <taxon>Fusarium</taxon>
        <taxon>Fusarium fujikuroi species complex</taxon>
    </lineage>
</organism>
<comment type="caution">
    <text evidence="2">The sequence shown here is derived from an EMBL/GenBank/DDBJ whole genome shotgun (WGS) entry which is preliminary data.</text>
</comment>
<gene>
    <name evidence="2" type="ORF">FANTH_2619</name>
</gene>
<dbReference type="EMBL" id="JABEVY010000057">
    <property type="protein sequence ID" value="KAF5252319.1"/>
    <property type="molecule type" value="Genomic_DNA"/>
</dbReference>
<evidence type="ECO:0000313" key="2">
    <source>
        <dbReference type="EMBL" id="KAF5252319.1"/>
    </source>
</evidence>
<dbReference type="PANTHER" id="PTHR36587:SF2">
    <property type="entry name" value="EXPRESSION SITE-ASSOCIATED GENE 3 (ESAG3)-LIKE PROTEIN"/>
    <property type="match status" value="1"/>
</dbReference>
<sequence length="726" mass="80765">MLYPNPKPSRATLSAIFSAPMFYKIITICLALSLSLYALVWWSEVEIRPAGWQHDNVSTTERPEVPVDQDRRFALIVPSTNPSPNLCRTAFSAMALGYPSPVIINWGLNYRDISHWRLGKNLPKIVGFVNYLDSVMHPSAAAEEKLFDDDIVLMVDAYDVWFQLPAQVLLSRYHEINRRANERLRKQWKRKDIPMPMKQTIVAASQRKCYPEDPVKFGVDMKCDRWPEPPLREDLYGPETEKNATFWHNNRPRWINGGMYMGPAGDMRRLFRRAKQNIETMVAEAFPIRSEQGMVGELLGAQEVWRELQRQNHVSVDVEDFVGENFEFHIGLDYAQDISAQAFATEIRPEDDLFDGDFVMLSDKASIEKNSEVRGISPVRVEGIPDDLKSVQSPLVEHGKAVDWSDMRLYTDFFLTTVPAILHHNKFKERRETWWDRPWYHQKLRGLVKSALLPRKGNKPLATVQLEGSKVRYWAASAEKKDRYPRMAVLSKFISSSSTIIDFASSAFDSTATTETGVAEISALAESSVSETSTAIGSTSSEFAQVSVSRTGSLVKPTSTKTPEATPSIDTTTALTAGALSVETTTAVATTTTSEEAGPTGFFLVPGEGPALEGQGESNGDSFTPMVLCDCGSTFNSARFLVDEITGELQYLQVGLPYALITRCESHNLYYGSVPLNCASIRGPGTSVGCSAVKLDYQTTGSGSSQACSRSQDPDWGALFITNSDV</sequence>
<evidence type="ECO:0000313" key="3">
    <source>
        <dbReference type="Proteomes" id="UP000573603"/>
    </source>
</evidence>
<dbReference type="CDD" id="cd22997">
    <property type="entry name" value="GT_LH"/>
    <property type="match status" value="1"/>
</dbReference>
<dbReference type="AlphaFoldDB" id="A0A8H5E9R5"/>
<name>A0A8H5E9R5_9HYPO</name>
<proteinExistence type="predicted"/>
<protein>
    <submittedName>
        <fullName evidence="2">Uncharacterized protein</fullName>
    </submittedName>
</protein>